<dbReference type="GO" id="GO:0030027">
    <property type="term" value="C:lamellipodium"/>
    <property type="evidence" value="ECO:0007669"/>
    <property type="project" value="TreeGrafter"/>
</dbReference>
<dbReference type="Gene3D" id="3.80.10.10">
    <property type="entry name" value="Ribonuclease Inhibitor"/>
    <property type="match status" value="1"/>
</dbReference>
<evidence type="ECO:0000313" key="2">
    <source>
        <dbReference type="Proteomes" id="UP000270296"/>
    </source>
</evidence>
<dbReference type="PANTHER" id="PTHR24112">
    <property type="entry name" value="LEUCINE-RICH REPEAT, ISOFORM F-RELATED"/>
    <property type="match status" value="1"/>
</dbReference>
<evidence type="ECO:0000313" key="3">
    <source>
        <dbReference type="WBParaSite" id="SBAD_0000918501-mRNA-1"/>
    </source>
</evidence>
<reference evidence="1 2" key="2">
    <citation type="submission" date="2018-11" db="EMBL/GenBank/DDBJ databases">
        <authorList>
            <consortium name="Pathogen Informatics"/>
        </authorList>
    </citation>
    <scope>NUCLEOTIDE SEQUENCE [LARGE SCALE GENOMIC DNA]</scope>
</reference>
<sequence>MLSFAEPETLAQDRKRLKTLSDASASSTPKDKRNVVQIHPPSYYLVYDRLSSSHFSLPCDGFRRTYAAVCDNFRSPYREEIIWPSDLVDAILAVVRKSSTLRKLHLRNCGLKSEFLLGLCSALSANPSMPLEELDLSENCFDESKSVVQFCSCLSSLKTSLEVVKFENCGLSVKSVHALCAALSSHQEKFRVFSLADNILKDDPRLNGGIESLLNLLSCCSSLEVIDLSGTSIALDRIWTCLKKTCSSLHTLKLSRCVFPTAKCKDISLQTSIKDFFASCTALKYIDMAACSIPAETLKFLLLGLVCNQAVNDVYLNLNSIASDRQCFSVLETCAPNLRCVTELALRDNNMEVLASDIMQSISRMPNLQRLNIGGANFTGLKKSQHRTKPHIVLDVVDMITTDNVLQWIDGSSGVGSSRLSLTELNLSDCHLGNALSSILNALGSSPVLKILNVSGNDVGNVGARLLAKALQINDSLESVHIDQNQIGIEGYEELSNALTVNSSLVFMPYPVNDINECFKLNRERTEKVWLQVSIDVSVSLSV</sequence>
<keyword evidence="2" id="KW-1185">Reference proteome</keyword>
<dbReference type="WBParaSite" id="SBAD_0000918501-mRNA-1">
    <property type="protein sequence ID" value="SBAD_0000918501-mRNA-1"/>
    <property type="gene ID" value="SBAD_0000918501"/>
</dbReference>
<protein>
    <submittedName>
        <fullName evidence="3">Protein NLRC3</fullName>
    </submittedName>
</protein>
<accession>A0A183IZ17</accession>
<dbReference type="GO" id="GO:0005886">
    <property type="term" value="C:plasma membrane"/>
    <property type="evidence" value="ECO:0007669"/>
    <property type="project" value="TreeGrafter"/>
</dbReference>
<dbReference type="Pfam" id="PF13516">
    <property type="entry name" value="LRR_6"/>
    <property type="match status" value="2"/>
</dbReference>
<dbReference type="GO" id="GO:0016477">
    <property type="term" value="P:cell migration"/>
    <property type="evidence" value="ECO:0007669"/>
    <property type="project" value="TreeGrafter"/>
</dbReference>
<dbReference type="EMBL" id="UZAM01012051">
    <property type="protein sequence ID" value="VDP19770.1"/>
    <property type="molecule type" value="Genomic_DNA"/>
</dbReference>
<dbReference type="SMART" id="SM00368">
    <property type="entry name" value="LRR_RI"/>
    <property type="match status" value="6"/>
</dbReference>
<dbReference type="InterPro" id="IPR032675">
    <property type="entry name" value="LRR_dom_sf"/>
</dbReference>
<dbReference type="AlphaFoldDB" id="A0A183IZ17"/>
<gene>
    <name evidence="1" type="ORF">SBAD_LOCUS8865</name>
</gene>
<dbReference type="PANTHER" id="PTHR24112:SF66">
    <property type="entry name" value="LEUCINE-RICH REPEAT, ISOFORM F"/>
    <property type="match status" value="1"/>
</dbReference>
<dbReference type="InterPro" id="IPR001611">
    <property type="entry name" value="Leu-rich_rpt"/>
</dbReference>
<name>A0A183IZ17_9BILA</name>
<evidence type="ECO:0000313" key="1">
    <source>
        <dbReference type="EMBL" id="VDP19770.1"/>
    </source>
</evidence>
<organism evidence="3">
    <name type="scientific">Soboliphyme baturini</name>
    <dbReference type="NCBI Taxonomy" id="241478"/>
    <lineage>
        <taxon>Eukaryota</taxon>
        <taxon>Metazoa</taxon>
        <taxon>Ecdysozoa</taxon>
        <taxon>Nematoda</taxon>
        <taxon>Enoplea</taxon>
        <taxon>Dorylaimia</taxon>
        <taxon>Dioctophymatida</taxon>
        <taxon>Dioctophymatoidea</taxon>
        <taxon>Soboliphymatidae</taxon>
        <taxon>Soboliphyme</taxon>
    </lineage>
</organism>
<dbReference type="SUPFAM" id="SSF52047">
    <property type="entry name" value="RNI-like"/>
    <property type="match status" value="1"/>
</dbReference>
<dbReference type="GO" id="GO:0034315">
    <property type="term" value="P:regulation of Arp2/3 complex-mediated actin nucleation"/>
    <property type="evidence" value="ECO:0007669"/>
    <property type="project" value="TreeGrafter"/>
</dbReference>
<dbReference type="OrthoDB" id="18598at2759"/>
<dbReference type="Proteomes" id="UP000270296">
    <property type="component" value="Unassembled WGS sequence"/>
</dbReference>
<dbReference type="InterPro" id="IPR051279">
    <property type="entry name" value="PP1-Reg/Actin-Interact_Protein"/>
</dbReference>
<proteinExistence type="predicted"/>
<reference evidence="3" key="1">
    <citation type="submission" date="2016-06" db="UniProtKB">
        <authorList>
            <consortium name="WormBaseParasite"/>
        </authorList>
    </citation>
    <scope>IDENTIFICATION</scope>
</reference>